<keyword evidence="4" id="KW-1185">Reference proteome</keyword>
<dbReference type="PATRIC" id="fig|1249552.3.peg.2843"/>
<name>A0A0S2KGL7_9GAMM</name>
<evidence type="ECO:0000313" key="4">
    <source>
        <dbReference type="Proteomes" id="UP000065641"/>
    </source>
</evidence>
<dbReference type="PANTHER" id="PTHR23150">
    <property type="entry name" value="SULFATASE MODIFYING FACTOR 1, 2"/>
    <property type="match status" value="1"/>
</dbReference>
<dbReference type="GO" id="GO:0120147">
    <property type="term" value="F:formylglycine-generating oxidase activity"/>
    <property type="evidence" value="ECO:0007669"/>
    <property type="project" value="TreeGrafter"/>
</dbReference>
<dbReference type="EMBL" id="CP013189">
    <property type="protein sequence ID" value="ALO47448.1"/>
    <property type="molecule type" value="Genomic_DNA"/>
</dbReference>
<protein>
    <submittedName>
        <fullName evidence="3">Sulphatase-modifying factor protein</fullName>
    </submittedName>
</protein>
<evidence type="ECO:0000259" key="2">
    <source>
        <dbReference type="Pfam" id="PF03781"/>
    </source>
</evidence>
<dbReference type="Pfam" id="PF03781">
    <property type="entry name" value="FGE-sulfatase"/>
    <property type="match status" value="1"/>
</dbReference>
<gene>
    <name evidence="3" type="ORF">PS2015_2817</name>
</gene>
<keyword evidence="1" id="KW-0732">Signal</keyword>
<dbReference type="PANTHER" id="PTHR23150:SF19">
    <property type="entry name" value="FORMYLGLYCINE-GENERATING ENZYME"/>
    <property type="match status" value="1"/>
</dbReference>
<proteinExistence type="predicted"/>
<dbReference type="RefSeq" id="WP_058022837.1">
    <property type="nucleotide sequence ID" value="NZ_CP013189.1"/>
</dbReference>
<organism evidence="3 4">
    <name type="scientific">Pseudohongiella spirulinae</name>
    <dbReference type="NCBI Taxonomy" id="1249552"/>
    <lineage>
        <taxon>Bacteria</taxon>
        <taxon>Pseudomonadati</taxon>
        <taxon>Pseudomonadota</taxon>
        <taxon>Gammaproteobacteria</taxon>
        <taxon>Pseudomonadales</taxon>
        <taxon>Pseudohongiellaceae</taxon>
        <taxon>Pseudohongiella</taxon>
    </lineage>
</organism>
<accession>A0A0S2KGL7</accession>
<dbReference type="InterPro" id="IPR005532">
    <property type="entry name" value="SUMF_dom"/>
</dbReference>
<dbReference type="InterPro" id="IPR051043">
    <property type="entry name" value="Sulfatase_Mod_Factor_Kinase"/>
</dbReference>
<feature type="domain" description="Sulfatase-modifying factor enzyme-like" evidence="2">
    <location>
        <begin position="34"/>
        <end position="297"/>
    </location>
</feature>
<reference evidence="3 4" key="1">
    <citation type="submission" date="2015-11" db="EMBL/GenBank/DDBJ databases">
        <authorList>
            <person name="Zhang Y."/>
            <person name="Guo Z."/>
        </authorList>
    </citation>
    <scope>NUCLEOTIDE SEQUENCE [LARGE SCALE GENOMIC DNA]</scope>
    <source>
        <strain evidence="3 4">KCTC 32221</strain>
    </source>
</reference>
<dbReference type="AlphaFoldDB" id="A0A0S2KGL7"/>
<evidence type="ECO:0000256" key="1">
    <source>
        <dbReference type="SAM" id="SignalP"/>
    </source>
</evidence>
<feature type="chain" id="PRO_5006601664" evidence="1">
    <location>
        <begin position="30"/>
        <end position="300"/>
    </location>
</feature>
<dbReference type="SUPFAM" id="SSF56436">
    <property type="entry name" value="C-type lectin-like"/>
    <property type="match status" value="1"/>
</dbReference>
<sequence precursor="true">MTPRSVIPRWRSAIVLLAACLLPSMSVSAGESPADMVLIPGGDTVIGSEHGLADERPVFAVTLPDFLLDKTPVTVAAFAEFVAGTGYITTAEQLGDSAVMQFGTGRWFLQPGAYWRYPLGPDGSEALADHPVTQVSWDDATAYCQAQGKRLPSEVEWEFAARSGHDGDVTYAFGDELFKEGDSLAKVWQANVWNGDFPMINTVEDGFATTSPVGHFGLSPAGLSDMAGNVWEWTADWYGGYEGRSGADDAPSDGNSKVQRGGSFLCDKNVCHGYRVSARSHSTPDSSLMHVGFRCARDVN</sequence>
<dbReference type="InterPro" id="IPR042095">
    <property type="entry name" value="SUMF_sf"/>
</dbReference>
<dbReference type="STRING" id="1249552.PS2015_2817"/>
<dbReference type="Proteomes" id="UP000065641">
    <property type="component" value="Chromosome"/>
</dbReference>
<dbReference type="KEGG" id="pspi:PS2015_2817"/>
<evidence type="ECO:0000313" key="3">
    <source>
        <dbReference type="EMBL" id="ALO47448.1"/>
    </source>
</evidence>
<dbReference type="Gene3D" id="3.90.1580.10">
    <property type="entry name" value="paralog of FGE (formylglycine-generating enzyme)"/>
    <property type="match status" value="1"/>
</dbReference>
<dbReference type="InterPro" id="IPR016187">
    <property type="entry name" value="CTDL_fold"/>
</dbReference>
<feature type="signal peptide" evidence="1">
    <location>
        <begin position="1"/>
        <end position="29"/>
    </location>
</feature>